<comment type="caution">
    <text evidence="7">Lacks conserved residue(s) required for the propagation of feature annotation.</text>
</comment>
<comment type="subcellular location">
    <subcellularLocation>
        <location evidence="1">Secreted</location>
    </subcellularLocation>
</comment>
<comment type="caution">
    <text evidence="10">The sequence shown here is derived from an EMBL/GenBank/DDBJ whole genome shotgun (WGS) entry which is preliminary data.</text>
</comment>
<keyword evidence="11" id="KW-1185">Reference proteome</keyword>
<evidence type="ECO:0000256" key="5">
    <source>
        <dbReference type="ARBA" id="ARBA00023157"/>
    </source>
</evidence>
<dbReference type="InterPro" id="IPR049883">
    <property type="entry name" value="NOTCH1_EGF-like"/>
</dbReference>
<dbReference type="Proteomes" id="UP001353858">
    <property type="component" value="Unassembled WGS sequence"/>
</dbReference>
<keyword evidence="3" id="KW-0245">EGF-like domain</keyword>
<protein>
    <recommendedName>
        <fullName evidence="9">Sushi domain-containing protein</fullName>
    </recommendedName>
</protein>
<dbReference type="CDD" id="cd00054">
    <property type="entry name" value="EGF_CA"/>
    <property type="match status" value="2"/>
</dbReference>
<dbReference type="EMBL" id="JARPUR010000004">
    <property type="protein sequence ID" value="KAK4877647.1"/>
    <property type="molecule type" value="Genomic_DNA"/>
</dbReference>
<keyword evidence="4" id="KW-0677">Repeat</keyword>
<evidence type="ECO:0000313" key="10">
    <source>
        <dbReference type="EMBL" id="KAK4877647.1"/>
    </source>
</evidence>
<keyword evidence="7" id="KW-0768">Sushi</keyword>
<keyword evidence="8" id="KW-0732">Signal</keyword>
<keyword evidence="6" id="KW-0325">Glycoprotein</keyword>
<evidence type="ECO:0000256" key="4">
    <source>
        <dbReference type="ARBA" id="ARBA00022737"/>
    </source>
</evidence>
<dbReference type="SMART" id="SM00181">
    <property type="entry name" value="EGF"/>
    <property type="match status" value="4"/>
</dbReference>
<gene>
    <name evidence="10" type="ORF">RN001_010153</name>
</gene>
<dbReference type="InterPro" id="IPR000436">
    <property type="entry name" value="Sushi_SCR_CCP_dom"/>
</dbReference>
<dbReference type="InterPro" id="IPR018097">
    <property type="entry name" value="EGF_Ca-bd_CS"/>
</dbReference>
<dbReference type="AlphaFoldDB" id="A0AAN7P661"/>
<dbReference type="GO" id="GO:0005509">
    <property type="term" value="F:calcium ion binding"/>
    <property type="evidence" value="ECO:0007669"/>
    <property type="project" value="InterPro"/>
</dbReference>
<dbReference type="PANTHER" id="PTHR24040">
    <property type="entry name" value="LAMININ G-LIKE DOMAIN-CONTAINING PROTEIN"/>
    <property type="match status" value="1"/>
</dbReference>
<reference evidence="11" key="1">
    <citation type="submission" date="2023-01" db="EMBL/GenBank/DDBJ databases">
        <title>Key to firefly adult light organ development and bioluminescence: homeobox transcription factors regulate luciferase expression and transportation to peroxisome.</title>
        <authorList>
            <person name="Fu X."/>
        </authorList>
    </citation>
    <scope>NUCLEOTIDE SEQUENCE [LARGE SCALE GENOMIC DNA]</scope>
</reference>
<feature type="signal peptide" evidence="8">
    <location>
        <begin position="1"/>
        <end position="22"/>
    </location>
</feature>
<evidence type="ECO:0000256" key="6">
    <source>
        <dbReference type="ARBA" id="ARBA00023180"/>
    </source>
</evidence>
<dbReference type="InterPro" id="IPR000742">
    <property type="entry name" value="EGF"/>
</dbReference>
<dbReference type="Pfam" id="PF12662">
    <property type="entry name" value="cEGF"/>
    <property type="match status" value="1"/>
</dbReference>
<name>A0AAN7P661_9COLE</name>
<evidence type="ECO:0000256" key="1">
    <source>
        <dbReference type="ARBA" id="ARBA00004613"/>
    </source>
</evidence>
<dbReference type="PROSITE" id="PS50923">
    <property type="entry name" value="SUSHI"/>
    <property type="match status" value="1"/>
</dbReference>
<feature type="domain" description="Sushi" evidence="9">
    <location>
        <begin position="340"/>
        <end position="401"/>
    </location>
</feature>
<dbReference type="GO" id="GO:0005576">
    <property type="term" value="C:extracellular region"/>
    <property type="evidence" value="ECO:0007669"/>
    <property type="project" value="UniProtKB-SubCell"/>
</dbReference>
<dbReference type="SUPFAM" id="SSF57535">
    <property type="entry name" value="Complement control module/SCR domain"/>
    <property type="match status" value="1"/>
</dbReference>
<evidence type="ECO:0000256" key="8">
    <source>
        <dbReference type="SAM" id="SignalP"/>
    </source>
</evidence>
<dbReference type="SMART" id="SM00179">
    <property type="entry name" value="EGF_CA"/>
    <property type="match status" value="3"/>
</dbReference>
<evidence type="ECO:0000256" key="7">
    <source>
        <dbReference type="PROSITE-ProRule" id="PRU00302"/>
    </source>
</evidence>
<dbReference type="Gene3D" id="2.10.25.10">
    <property type="entry name" value="Laminin"/>
    <property type="match status" value="4"/>
</dbReference>
<dbReference type="Pfam" id="PF14670">
    <property type="entry name" value="FXa_inhibition"/>
    <property type="match status" value="1"/>
</dbReference>
<dbReference type="InterPro" id="IPR035976">
    <property type="entry name" value="Sushi/SCR/CCP_sf"/>
</dbReference>
<feature type="chain" id="PRO_5043009119" description="Sushi domain-containing protein" evidence="8">
    <location>
        <begin position="23"/>
        <end position="507"/>
    </location>
</feature>
<evidence type="ECO:0000259" key="9">
    <source>
        <dbReference type="PROSITE" id="PS50923"/>
    </source>
</evidence>
<accession>A0AAN7P661</accession>
<dbReference type="Gene3D" id="2.10.70.10">
    <property type="entry name" value="Complement Module, domain 1"/>
    <property type="match status" value="1"/>
</dbReference>
<sequence>MKIGVALGVFVFLCNTVIITNGNSFHEVTVERHSRVRYLPGNLHQNLTYPPLKNVSKATNTSINTTNLKTKNNNYKIKRNQTKKQRKVKRPKMNVTEIIGYLNSNPSQNVKIVKPELNEYLNTLGHIKVNKTLKDNQENVISNLNTLLVNVKNFSCDINNGGCSQFCNDAIDFKCTCLKGFALGKDGKTCFDVNECLRKNGGCSHRCVNTHGFYHCACPRGLRLGDDFKTCKDINECVLRNGHGPCQDVCKNTFGSYECSCSIKGSRLSLDKHTCEDINECSQGTSGCSHGCINIIGGAVCTCPYRMTLKDDLKTCYDPEEQSDDINTCPLILSPRHGYFRCKRKKPFEYFDIKNDDLIVNRIGETCTLVCRAGYKTIGDYRVTCGVDGNWLGIRTGKCLPLSDTKFNPRNNFIEVIWAYAKPKITCSPPMFLHVLKDQKFVRVRLKPPRTNVNWKNVRSFPPYVKESMEIYLPPGHHSVVFQATDSVAKLSSKCIISIIVKRENER</sequence>
<keyword evidence="2" id="KW-0964">Secreted</keyword>
<evidence type="ECO:0000256" key="2">
    <source>
        <dbReference type="ARBA" id="ARBA00022525"/>
    </source>
</evidence>
<evidence type="ECO:0000256" key="3">
    <source>
        <dbReference type="ARBA" id="ARBA00022536"/>
    </source>
</evidence>
<dbReference type="SUPFAM" id="SSF57196">
    <property type="entry name" value="EGF/Laminin"/>
    <property type="match status" value="4"/>
</dbReference>
<dbReference type="InterPro" id="IPR001881">
    <property type="entry name" value="EGF-like_Ca-bd_dom"/>
</dbReference>
<dbReference type="FunFam" id="2.10.25.10:FF:000010">
    <property type="entry name" value="Pro-epidermal growth factor"/>
    <property type="match status" value="1"/>
</dbReference>
<proteinExistence type="predicted"/>
<feature type="disulfide bond" evidence="7">
    <location>
        <begin position="342"/>
        <end position="385"/>
    </location>
</feature>
<organism evidence="10 11">
    <name type="scientific">Aquatica leii</name>
    <dbReference type="NCBI Taxonomy" id="1421715"/>
    <lineage>
        <taxon>Eukaryota</taxon>
        <taxon>Metazoa</taxon>
        <taxon>Ecdysozoa</taxon>
        <taxon>Arthropoda</taxon>
        <taxon>Hexapoda</taxon>
        <taxon>Insecta</taxon>
        <taxon>Pterygota</taxon>
        <taxon>Neoptera</taxon>
        <taxon>Endopterygota</taxon>
        <taxon>Coleoptera</taxon>
        <taxon>Polyphaga</taxon>
        <taxon>Elateriformia</taxon>
        <taxon>Elateroidea</taxon>
        <taxon>Lampyridae</taxon>
        <taxon>Luciolinae</taxon>
        <taxon>Aquatica</taxon>
    </lineage>
</organism>
<dbReference type="InterPro" id="IPR051145">
    <property type="entry name" value="GAS-SHBG-PROS"/>
</dbReference>
<dbReference type="CDD" id="cd00033">
    <property type="entry name" value="CCP"/>
    <property type="match status" value="1"/>
</dbReference>
<dbReference type="PROSITE" id="PS01187">
    <property type="entry name" value="EGF_CA"/>
    <property type="match status" value="1"/>
</dbReference>
<dbReference type="InterPro" id="IPR026823">
    <property type="entry name" value="cEGF"/>
</dbReference>
<dbReference type="Pfam" id="PF07645">
    <property type="entry name" value="EGF_CA"/>
    <property type="match status" value="2"/>
</dbReference>
<dbReference type="PANTHER" id="PTHR24040:SF13">
    <property type="entry name" value="FIBROPELLIN-1"/>
    <property type="match status" value="1"/>
</dbReference>
<dbReference type="Pfam" id="PF00084">
    <property type="entry name" value="Sushi"/>
    <property type="match status" value="1"/>
</dbReference>
<keyword evidence="5 7" id="KW-1015">Disulfide bond</keyword>
<evidence type="ECO:0000313" key="11">
    <source>
        <dbReference type="Proteomes" id="UP001353858"/>
    </source>
</evidence>